<reference evidence="2" key="1">
    <citation type="journal article" date="2022" name="Mol. Ecol. Resour.">
        <title>The genomes of chicory, endive, great burdock and yacon provide insights into Asteraceae palaeo-polyploidization history and plant inulin production.</title>
        <authorList>
            <person name="Fan W."/>
            <person name="Wang S."/>
            <person name="Wang H."/>
            <person name="Wang A."/>
            <person name="Jiang F."/>
            <person name="Liu H."/>
            <person name="Zhao H."/>
            <person name="Xu D."/>
            <person name="Zhang Y."/>
        </authorList>
    </citation>
    <scope>NUCLEOTIDE SEQUENCE [LARGE SCALE GENOMIC DNA]</scope>
    <source>
        <strain evidence="2">cv. Yunnan</strain>
    </source>
</reference>
<reference evidence="1 2" key="2">
    <citation type="journal article" date="2022" name="Mol. Ecol. Resour.">
        <title>The genomes of chicory, endive, great burdock and yacon provide insights into Asteraceae paleo-polyploidization history and plant inulin production.</title>
        <authorList>
            <person name="Fan W."/>
            <person name="Wang S."/>
            <person name="Wang H."/>
            <person name="Wang A."/>
            <person name="Jiang F."/>
            <person name="Liu H."/>
            <person name="Zhao H."/>
            <person name="Xu D."/>
            <person name="Zhang Y."/>
        </authorList>
    </citation>
    <scope>NUCLEOTIDE SEQUENCE [LARGE SCALE GENOMIC DNA]</scope>
    <source>
        <strain evidence="2">cv. Yunnan</strain>
        <tissue evidence="1">Leaves</tissue>
    </source>
</reference>
<dbReference type="EMBL" id="CM042038">
    <property type="protein sequence ID" value="KAI3730693.1"/>
    <property type="molecule type" value="Genomic_DNA"/>
</dbReference>
<proteinExistence type="predicted"/>
<dbReference type="Proteomes" id="UP001056120">
    <property type="component" value="Linkage Group LG21"/>
</dbReference>
<evidence type="ECO:0000313" key="2">
    <source>
        <dbReference type="Proteomes" id="UP001056120"/>
    </source>
</evidence>
<sequence length="100" mass="11530">MLTSGKTVIYPLFFSRLEEVFDVSDPNCRSKKKKRCLTTLPLIELHLKVMEMVFPSAPRRNQRVNAPKLLINGQVQVLQTSVVSIPYIYLGQITVNYYKI</sequence>
<organism evidence="1 2">
    <name type="scientific">Smallanthus sonchifolius</name>
    <dbReference type="NCBI Taxonomy" id="185202"/>
    <lineage>
        <taxon>Eukaryota</taxon>
        <taxon>Viridiplantae</taxon>
        <taxon>Streptophyta</taxon>
        <taxon>Embryophyta</taxon>
        <taxon>Tracheophyta</taxon>
        <taxon>Spermatophyta</taxon>
        <taxon>Magnoliopsida</taxon>
        <taxon>eudicotyledons</taxon>
        <taxon>Gunneridae</taxon>
        <taxon>Pentapetalae</taxon>
        <taxon>asterids</taxon>
        <taxon>campanulids</taxon>
        <taxon>Asterales</taxon>
        <taxon>Asteraceae</taxon>
        <taxon>Asteroideae</taxon>
        <taxon>Heliantheae alliance</taxon>
        <taxon>Millerieae</taxon>
        <taxon>Smallanthus</taxon>
    </lineage>
</organism>
<evidence type="ECO:0000313" key="1">
    <source>
        <dbReference type="EMBL" id="KAI3730693.1"/>
    </source>
</evidence>
<comment type="caution">
    <text evidence="1">The sequence shown here is derived from an EMBL/GenBank/DDBJ whole genome shotgun (WGS) entry which is preliminary data.</text>
</comment>
<name>A0ACB9C8X8_9ASTR</name>
<gene>
    <name evidence="1" type="ORF">L1987_61866</name>
</gene>
<accession>A0ACB9C8X8</accession>
<keyword evidence="2" id="KW-1185">Reference proteome</keyword>
<protein>
    <submittedName>
        <fullName evidence="1">Uncharacterized protein</fullName>
    </submittedName>
</protein>